<evidence type="ECO:0000313" key="6">
    <source>
        <dbReference type="Proteomes" id="UP001341281"/>
    </source>
</evidence>
<protein>
    <recommendedName>
        <fullName evidence="4">Response regulatory domain-containing protein</fullName>
    </recommendedName>
</protein>
<dbReference type="AlphaFoldDB" id="A0AAQ3X7L2"/>
<evidence type="ECO:0000256" key="3">
    <source>
        <dbReference type="PROSITE-ProRule" id="PRU00169"/>
    </source>
</evidence>
<organism evidence="5 6">
    <name type="scientific">Paspalum notatum var. saurae</name>
    <dbReference type="NCBI Taxonomy" id="547442"/>
    <lineage>
        <taxon>Eukaryota</taxon>
        <taxon>Viridiplantae</taxon>
        <taxon>Streptophyta</taxon>
        <taxon>Embryophyta</taxon>
        <taxon>Tracheophyta</taxon>
        <taxon>Spermatophyta</taxon>
        <taxon>Magnoliopsida</taxon>
        <taxon>Liliopsida</taxon>
        <taxon>Poales</taxon>
        <taxon>Poaceae</taxon>
        <taxon>PACMAD clade</taxon>
        <taxon>Panicoideae</taxon>
        <taxon>Andropogonodae</taxon>
        <taxon>Paspaleae</taxon>
        <taxon>Paspalinae</taxon>
        <taxon>Paspalum</taxon>
    </lineage>
</organism>
<name>A0AAQ3X7L2_PASNO</name>
<dbReference type="PANTHER" id="PTHR45339:SF1">
    <property type="entry name" value="HYBRID SIGNAL TRANSDUCTION HISTIDINE KINASE J"/>
    <property type="match status" value="1"/>
</dbReference>
<dbReference type="EMBL" id="CP144752">
    <property type="protein sequence ID" value="WVZ88888.1"/>
    <property type="molecule type" value="Genomic_DNA"/>
</dbReference>
<dbReference type="Pfam" id="PF00072">
    <property type="entry name" value="Response_reg"/>
    <property type="match status" value="1"/>
</dbReference>
<evidence type="ECO:0000259" key="4">
    <source>
        <dbReference type="PROSITE" id="PS50110"/>
    </source>
</evidence>
<dbReference type="SUPFAM" id="SSF52172">
    <property type="entry name" value="CheY-like"/>
    <property type="match status" value="1"/>
</dbReference>
<keyword evidence="1" id="KW-0597">Phosphoprotein</keyword>
<dbReference type="PROSITE" id="PS50110">
    <property type="entry name" value="RESPONSE_REGULATORY"/>
    <property type="match status" value="1"/>
</dbReference>
<dbReference type="InterPro" id="IPR011006">
    <property type="entry name" value="CheY-like_superfamily"/>
</dbReference>
<proteinExistence type="predicted"/>
<dbReference type="InterPro" id="IPR001789">
    <property type="entry name" value="Sig_transdc_resp-reg_receiver"/>
</dbReference>
<dbReference type="GO" id="GO:0000160">
    <property type="term" value="P:phosphorelay signal transduction system"/>
    <property type="evidence" value="ECO:0007669"/>
    <property type="project" value="UniProtKB-KW"/>
</dbReference>
<keyword evidence="2" id="KW-0902">Two-component regulatory system</keyword>
<comment type="caution">
    <text evidence="3">Lacks conserved residue(s) required for the propagation of feature annotation.</text>
</comment>
<keyword evidence="6" id="KW-1185">Reference proteome</keyword>
<evidence type="ECO:0000256" key="1">
    <source>
        <dbReference type="ARBA" id="ARBA00022553"/>
    </source>
</evidence>
<dbReference type="CDD" id="cd17546">
    <property type="entry name" value="REC_hyHK_CKI1_RcsC-like"/>
    <property type="match status" value="1"/>
</dbReference>
<evidence type="ECO:0000256" key="2">
    <source>
        <dbReference type="ARBA" id="ARBA00023012"/>
    </source>
</evidence>
<dbReference type="Gene3D" id="3.40.50.2300">
    <property type="match status" value="1"/>
</dbReference>
<gene>
    <name evidence="5" type="ORF">U9M48_035355</name>
</gene>
<reference evidence="5 6" key="1">
    <citation type="submission" date="2024-02" db="EMBL/GenBank/DDBJ databases">
        <title>High-quality chromosome-scale genome assembly of Pensacola bahiagrass (Paspalum notatum Flugge var. saurae).</title>
        <authorList>
            <person name="Vega J.M."/>
            <person name="Podio M."/>
            <person name="Orjuela J."/>
            <person name="Siena L.A."/>
            <person name="Pessino S.C."/>
            <person name="Combes M.C."/>
            <person name="Mariac C."/>
            <person name="Albertini E."/>
            <person name="Pupilli F."/>
            <person name="Ortiz J.P.A."/>
            <person name="Leblanc O."/>
        </authorList>
    </citation>
    <scope>NUCLEOTIDE SEQUENCE [LARGE SCALE GENOMIC DNA]</scope>
    <source>
        <strain evidence="5">R1</strain>
        <tissue evidence="5">Leaf</tissue>
    </source>
</reference>
<sequence>MPEVIKTPLDYVRRLKELGPVHEELMFTLLKTLRDRKCRVHNHESSQVVGHAIAETNNDRQDCPRLLLLLCSYMHGQRSKPEDDKPRARLHILPAEDTFVLQTIQRRMLNQLGATVKVAQNGVLAVNLFKEALGRPVLQERGQQYPCPMSSSWIASLSDNPTIFLFDGYEATKMIREEERLHGIHTPIIALTAHVMQEDLEKAIHTGMDLQFTKPIKRKSIVEVVHSRHCSCY</sequence>
<dbReference type="SMART" id="SM00448">
    <property type="entry name" value="REC"/>
    <property type="match status" value="1"/>
</dbReference>
<accession>A0AAQ3X7L2</accession>
<dbReference type="Proteomes" id="UP001341281">
    <property type="component" value="Chromosome 08"/>
</dbReference>
<dbReference type="PANTHER" id="PTHR45339">
    <property type="entry name" value="HYBRID SIGNAL TRANSDUCTION HISTIDINE KINASE J"/>
    <property type="match status" value="1"/>
</dbReference>
<feature type="domain" description="Response regulatory" evidence="4">
    <location>
        <begin position="91"/>
        <end position="229"/>
    </location>
</feature>
<evidence type="ECO:0000313" key="5">
    <source>
        <dbReference type="EMBL" id="WVZ88888.1"/>
    </source>
</evidence>